<dbReference type="InterPro" id="IPR046133">
    <property type="entry name" value="DUF6130"/>
</dbReference>
<accession>A0A7W8EAD6</accession>
<dbReference type="RefSeq" id="WP_184256296.1">
    <property type="nucleotide sequence ID" value="NZ_JACHIO010000010.1"/>
</dbReference>
<evidence type="ECO:0000313" key="1">
    <source>
        <dbReference type="EMBL" id="MBB5064414.1"/>
    </source>
</evidence>
<sequence length="149" mass="16211">MKHLKFLRVIGTTVILYSLTGIAQTAREIRGPAAVVPLLSEPAPRIVVDPPLAGPLSFGRVVIQYRTENLHIVPVFGPAALSVSPRIGHIHVTVDDLPWHWADASGEPLILNGFPPGPHTVLIELVNPNHQTIDKSVVTFVVPKVTRDH</sequence>
<organism evidence="1 2">
    <name type="scientific">Granulicella mallensis</name>
    <dbReference type="NCBI Taxonomy" id="940614"/>
    <lineage>
        <taxon>Bacteria</taxon>
        <taxon>Pseudomonadati</taxon>
        <taxon>Acidobacteriota</taxon>
        <taxon>Terriglobia</taxon>
        <taxon>Terriglobales</taxon>
        <taxon>Acidobacteriaceae</taxon>
        <taxon>Granulicella</taxon>
    </lineage>
</organism>
<reference evidence="1 2" key="1">
    <citation type="submission" date="2020-08" db="EMBL/GenBank/DDBJ databases">
        <title>Genomic Encyclopedia of Type Strains, Phase IV (KMG-V): Genome sequencing to study the core and pangenomes of soil and plant-associated prokaryotes.</title>
        <authorList>
            <person name="Whitman W."/>
        </authorList>
    </citation>
    <scope>NUCLEOTIDE SEQUENCE [LARGE SCALE GENOMIC DNA]</scope>
    <source>
        <strain evidence="1 2">X5P3</strain>
    </source>
</reference>
<evidence type="ECO:0008006" key="3">
    <source>
        <dbReference type="Google" id="ProtNLM"/>
    </source>
</evidence>
<name>A0A7W8EAD6_9BACT</name>
<comment type="caution">
    <text evidence="1">The sequence shown here is derived from an EMBL/GenBank/DDBJ whole genome shotgun (WGS) entry which is preliminary data.</text>
</comment>
<protein>
    <recommendedName>
        <fullName evidence="3">DUF4399 domain-containing protein</fullName>
    </recommendedName>
</protein>
<dbReference type="Proteomes" id="UP000584867">
    <property type="component" value="Unassembled WGS sequence"/>
</dbReference>
<dbReference type="Pfam" id="PF19625">
    <property type="entry name" value="DUF6130"/>
    <property type="match status" value="1"/>
</dbReference>
<dbReference type="AlphaFoldDB" id="A0A7W8EAD6"/>
<gene>
    <name evidence="1" type="ORF">HDF15_002768</name>
</gene>
<dbReference type="EMBL" id="JACHIO010000010">
    <property type="protein sequence ID" value="MBB5064414.1"/>
    <property type="molecule type" value="Genomic_DNA"/>
</dbReference>
<evidence type="ECO:0000313" key="2">
    <source>
        <dbReference type="Proteomes" id="UP000584867"/>
    </source>
</evidence>
<proteinExistence type="predicted"/>